<gene>
    <name evidence="2" type="ORF">QYM36_006072</name>
</gene>
<accession>A0AA88I0Y9</accession>
<reference evidence="2" key="1">
    <citation type="submission" date="2023-07" db="EMBL/GenBank/DDBJ databases">
        <title>Chromosome-level genome assembly of Artemia franciscana.</title>
        <authorList>
            <person name="Jo E."/>
        </authorList>
    </citation>
    <scope>NUCLEOTIDE SEQUENCE</scope>
    <source>
        <tissue evidence="2">Whole body</tissue>
    </source>
</reference>
<dbReference type="GO" id="GO:0005739">
    <property type="term" value="C:mitochondrion"/>
    <property type="evidence" value="ECO:0007669"/>
    <property type="project" value="TreeGrafter"/>
</dbReference>
<dbReference type="Gene3D" id="3.30.1540.10">
    <property type="entry name" value="formyl-coa transferase, domain 3"/>
    <property type="match status" value="1"/>
</dbReference>
<dbReference type="InterPro" id="IPR044855">
    <property type="entry name" value="CoA-Trfase_III_dom3_sf"/>
</dbReference>
<dbReference type="InterPro" id="IPR050509">
    <property type="entry name" value="CoA-transferase_III"/>
</dbReference>
<keyword evidence="3" id="KW-1185">Reference proteome</keyword>
<dbReference type="EMBL" id="JAVRJZ010000009">
    <property type="protein sequence ID" value="KAK2718936.1"/>
    <property type="molecule type" value="Genomic_DNA"/>
</dbReference>
<evidence type="ECO:0008006" key="4">
    <source>
        <dbReference type="Google" id="ProtNLM"/>
    </source>
</evidence>
<dbReference type="PANTHER" id="PTHR48228">
    <property type="entry name" value="SUCCINYL-COA--D-CITRAMALATE COA-TRANSFERASE"/>
    <property type="match status" value="1"/>
</dbReference>
<dbReference type="GO" id="GO:0008206">
    <property type="term" value="P:bile acid metabolic process"/>
    <property type="evidence" value="ECO:0007669"/>
    <property type="project" value="TreeGrafter"/>
</dbReference>
<protein>
    <recommendedName>
        <fullName evidence="4">Alpha-methylacyl-CoA racemase</fullName>
    </recommendedName>
</protein>
<dbReference type="SUPFAM" id="SSF89796">
    <property type="entry name" value="CoA-transferase family III (CaiB/BaiF)"/>
    <property type="match status" value="1"/>
</dbReference>
<dbReference type="Gene3D" id="3.40.50.10540">
    <property type="entry name" value="Crotonobetainyl-coa:carnitine coa-transferase, domain 1"/>
    <property type="match status" value="1"/>
</dbReference>
<dbReference type="EMBL" id="JAVRJZ010000009">
    <property type="protein sequence ID" value="KAK2718937.1"/>
    <property type="molecule type" value="Genomic_DNA"/>
</dbReference>
<evidence type="ECO:0000313" key="2">
    <source>
        <dbReference type="EMBL" id="KAK2718938.1"/>
    </source>
</evidence>
<proteinExistence type="inferred from homology"/>
<evidence type="ECO:0000313" key="3">
    <source>
        <dbReference type="Proteomes" id="UP001187531"/>
    </source>
</evidence>
<dbReference type="AlphaFoldDB" id="A0AA88I0Y9"/>
<evidence type="ECO:0000256" key="1">
    <source>
        <dbReference type="ARBA" id="ARBA00008383"/>
    </source>
</evidence>
<dbReference type="PANTHER" id="PTHR48228:SF5">
    <property type="entry name" value="ALPHA-METHYLACYL-COA RACEMASE"/>
    <property type="match status" value="1"/>
</dbReference>
<dbReference type="Gene3D" id="3.30.60.110">
    <property type="match status" value="1"/>
</dbReference>
<comment type="caution">
    <text evidence="2">The sequence shown here is derived from an EMBL/GenBank/DDBJ whole genome shotgun (WGS) entry which is preliminary data.</text>
</comment>
<name>A0AA88I0Y9_ARTSF</name>
<dbReference type="Proteomes" id="UP001187531">
    <property type="component" value="Unassembled WGS sequence"/>
</dbReference>
<dbReference type="GO" id="GO:0008111">
    <property type="term" value="F:alpha-methylacyl-CoA racemase activity"/>
    <property type="evidence" value="ECO:0007669"/>
    <property type="project" value="TreeGrafter"/>
</dbReference>
<sequence>MALRGIKVIEMAGLAPGPFCGMIFADFGASVIRVDKTNAVPLDRLSRGKRSIALNLKNPEAVAVIKKLTNQADILIEPYRPGVMEKLGLGPKVLMESNPRLIYARLTGFGQDGPYAKMAGHDINYVALSGILSMLGGSSTTPEPPLNLLADFAGGGLLCSLGILMALFERTKTGLGQIIDASMSEGAAYVGSWLYKSRDLPVWGESRGKTWFDGGTHFYGVYETKDNKFMSVGAIEGQFYKLFLEKLDLNPNDWPQFSESPEVRRRELANIFKTKNQDEWTQLFNGLDGCVLPVLSLDEAPSNPHNKYRENFFKNLDGLWEPTPAPRMSNHTPVKNVDFLETLVGKHSKEILLEIGYTENEADKMILEGVVDESNTLKSNL</sequence>
<organism evidence="2 3">
    <name type="scientific">Artemia franciscana</name>
    <name type="common">Brine shrimp</name>
    <name type="synonym">Artemia sanfranciscana</name>
    <dbReference type="NCBI Taxonomy" id="6661"/>
    <lineage>
        <taxon>Eukaryota</taxon>
        <taxon>Metazoa</taxon>
        <taxon>Ecdysozoa</taxon>
        <taxon>Arthropoda</taxon>
        <taxon>Crustacea</taxon>
        <taxon>Branchiopoda</taxon>
        <taxon>Anostraca</taxon>
        <taxon>Artemiidae</taxon>
        <taxon>Artemia</taxon>
    </lineage>
</organism>
<dbReference type="EMBL" id="JAVRJZ010000009">
    <property type="protein sequence ID" value="KAK2718938.1"/>
    <property type="molecule type" value="Genomic_DNA"/>
</dbReference>
<comment type="similarity">
    <text evidence="1">Belongs to the CoA-transferase III family.</text>
</comment>
<dbReference type="InterPro" id="IPR003673">
    <property type="entry name" value="CoA-Trfase_fam_III"/>
</dbReference>
<dbReference type="InterPro" id="IPR023606">
    <property type="entry name" value="CoA-Trfase_III_dom_1_sf"/>
</dbReference>
<dbReference type="Pfam" id="PF02515">
    <property type="entry name" value="CoA_transf_3"/>
    <property type="match status" value="1"/>
</dbReference>